<sequence>MKFTIKNIMLLALAISVTSSCSDEQLDPNSVFVDSPIELTAMDRYIEREYTKPYNISLLYKYVDMESNMNFTLTPASLENSIRLARIIKYLAIDPYDELMGNKEFIGTYFPKVLNFIGSNAYNNNGTRIIGTAEGGRKITMFNVNSIGGMANNVATIQSEYIHTIHHEFAHIFHQTKPYSPTFNQISAANYIQDQWNVEFPGTAAGLQAALTKGFISQYASKDPDEDFVELIAFYVNLTPAQWEARLASAGTGRAIIEQKFDIVRNYLQVSWNFNITNLRTIVQRNIANFGSFDQLNIN</sequence>
<dbReference type="RefSeq" id="WP_380867558.1">
    <property type="nucleotide sequence ID" value="NZ_JBHUMA010000004.1"/>
</dbReference>
<keyword evidence="1" id="KW-0732">Signal</keyword>
<dbReference type="Pfam" id="PF15890">
    <property type="entry name" value="Peptidase_Mx1"/>
    <property type="match status" value="1"/>
</dbReference>
<proteinExistence type="predicted"/>
<dbReference type="NCBIfam" id="TIGR04549">
    <property type="entry name" value="LP_HExxH_w_tonB"/>
    <property type="match status" value="1"/>
</dbReference>
<feature type="chain" id="PRO_5045655243" evidence="1">
    <location>
        <begin position="23"/>
        <end position="299"/>
    </location>
</feature>
<evidence type="ECO:0000313" key="2">
    <source>
        <dbReference type="EMBL" id="MFD2598035.1"/>
    </source>
</evidence>
<dbReference type="SUPFAM" id="SSF55486">
    <property type="entry name" value="Metalloproteases ('zincins'), catalytic domain"/>
    <property type="match status" value="1"/>
</dbReference>
<feature type="signal peptide" evidence="1">
    <location>
        <begin position="1"/>
        <end position="22"/>
    </location>
</feature>
<name>A0ABW5NHY5_9SPHI</name>
<evidence type="ECO:0000313" key="3">
    <source>
        <dbReference type="Proteomes" id="UP001597393"/>
    </source>
</evidence>
<dbReference type="InterPro" id="IPR030890">
    <property type="entry name" value="LP_HExxH_w_TonB"/>
</dbReference>
<dbReference type="Gene3D" id="3.40.390.70">
    <property type="match status" value="1"/>
</dbReference>
<protein>
    <submittedName>
        <fullName evidence="2">Zinc-binding metallopeptidase</fullName>
    </submittedName>
</protein>
<dbReference type="EMBL" id="JBHUMA010000004">
    <property type="protein sequence ID" value="MFD2598035.1"/>
    <property type="molecule type" value="Genomic_DNA"/>
</dbReference>
<comment type="caution">
    <text evidence="2">The sequence shown here is derived from an EMBL/GenBank/DDBJ whole genome shotgun (WGS) entry which is preliminary data.</text>
</comment>
<organism evidence="2 3">
    <name type="scientific">Sphingobacterium corticis</name>
    <dbReference type="NCBI Taxonomy" id="1812823"/>
    <lineage>
        <taxon>Bacteria</taxon>
        <taxon>Pseudomonadati</taxon>
        <taxon>Bacteroidota</taxon>
        <taxon>Sphingobacteriia</taxon>
        <taxon>Sphingobacteriales</taxon>
        <taxon>Sphingobacteriaceae</taxon>
        <taxon>Sphingobacterium</taxon>
    </lineage>
</organism>
<reference evidence="3" key="1">
    <citation type="journal article" date="2019" name="Int. J. Syst. Evol. Microbiol.">
        <title>The Global Catalogue of Microorganisms (GCM) 10K type strain sequencing project: providing services to taxonomists for standard genome sequencing and annotation.</title>
        <authorList>
            <consortium name="The Broad Institute Genomics Platform"/>
            <consortium name="The Broad Institute Genome Sequencing Center for Infectious Disease"/>
            <person name="Wu L."/>
            <person name="Ma J."/>
        </authorList>
    </citation>
    <scope>NUCLEOTIDE SEQUENCE [LARGE SCALE GENOMIC DNA]</scope>
    <source>
        <strain evidence="3">KCTC 42248</strain>
    </source>
</reference>
<dbReference type="Proteomes" id="UP001597393">
    <property type="component" value="Unassembled WGS sequence"/>
</dbReference>
<accession>A0ABW5NHY5</accession>
<dbReference type="PROSITE" id="PS51257">
    <property type="entry name" value="PROKAR_LIPOPROTEIN"/>
    <property type="match status" value="1"/>
</dbReference>
<evidence type="ECO:0000256" key="1">
    <source>
        <dbReference type="SAM" id="SignalP"/>
    </source>
</evidence>
<gene>
    <name evidence="2" type="ORF">ACFSQ3_03640</name>
</gene>
<keyword evidence="3" id="KW-1185">Reference proteome</keyword>